<dbReference type="SUPFAM" id="SSF46626">
    <property type="entry name" value="Cytochrome c"/>
    <property type="match status" value="1"/>
</dbReference>
<proteinExistence type="predicted"/>
<feature type="signal peptide" evidence="7">
    <location>
        <begin position="1"/>
        <end position="23"/>
    </location>
</feature>
<dbReference type="PANTHER" id="PTHR33751:SF1">
    <property type="entry name" value="CBB3-TYPE CYTOCHROME C OXIDASE SUBUNIT FIXP"/>
    <property type="match status" value="1"/>
</dbReference>
<keyword evidence="4" id="KW-0249">Electron transport</keyword>
<keyword evidence="2 6" id="KW-0349">Heme</keyword>
<evidence type="ECO:0000256" key="4">
    <source>
        <dbReference type="ARBA" id="ARBA00022982"/>
    </source>
</evidence>
<evidence type="ECO:0000256" key="1">
    <source>
        <dbReference type="ARBA" id="ARBA00022448"/>
    </source>
</evidence>
<keyword evidence="1" id="KW-0813">Transport</keyword>
<evidence type="ECO:0000259" key="8">
    <source>
        <dbReference type="PROSITE" id="PS51007"/>
    </source>
</evidence>
<dbReference type="EMBL" id="AYXT01000009">
    <property type="protein sequence ID" value="ETF02957.1"/>
    <property type="molecule type" value="Genomic_DNA"/>
</dbReference>
<sequence length="110" mass="11125">MKHVVSSAAAAVLWVGVAGASFAADPQLEKGKALFISEAAPACAVCHTLKDSGSTGTIGPDLDELKPDAARIKKVLQEGMGAMPSFADSLDEASIDAIAAYVVHATGGEK</sequence>
<comment type="caution">
    <text evidence="9">The sequence shown here is derived from an EMBL/GenBank/DDBJ whole genome shotgun (WGS) entry which is preliminary data.</text>
</comment>
<evidence type="ECO:0000313" key="10">
    <source>
        <dbReference type="Proteomes" id="UP000018733"/>
    </source>
</evidence>
<dbReference type="AlphaFoldDB" id="V8QTJ2"/>
<evidence type="ECO:0000256" key="5">
    <source>
        <dbReference type="ARBA" id="ARBA00023004"/>
    </source>
</evidence>
<dbReference type="PANTHER" id="PTHR33751">
    <property type="entry name" value="CBB3-TYPE CYTOCHROME C OXIDASE SUBUNIT FIXP"/>
    <property type="match status" value="1"/>
</dbReference>
<evidence type="ECO:0000256" key="3">
    <source>
        <dbReference type="ARBA" id="ARBA00022723"/>
    </source>
</evidence>
<dbReference type="PRINTS" id="PR00605">
    <property type="entry name" value="CYTCHROMECIC"/>
</dbReference>
<dbReference type="GO" id="GO:0005506">
    <property type="term" value="F:iron ion binding"/>
    <property type="evidence" value="ECO:0007669"/>
    <property type="project" value="InterPro"/>
</dbReference>
<dbReference type="HOGENOM" id="CLU_101159_5_0_4"/>
<evidence type="ECO:0000256" key="7">
    <source>
        <dbReference type="SAM" id="SignalP"/>
    </source>
</evidence>
<feature type="chain" id="PRO_5004771826" evidence="7">
    <location>
        <begin position="24"/>
        <end position="110"/>
    </location>
</feature>
<dbReference type="GO" id="GO:0020037">
    <property type="term" value="F:heme binding"/>
    <property type="evidence" value="ECO:0007669"/>
    <property type="project" value="InterPro"/>
</dbReference>
<reference evidence="9 10" key="1">
    <citation type="journal article" date="2014" name="Genome Announc.">
        <title>Draft Genome Sequence of Advenella kashmirensis Strain W13003, a Polycyclic Aromatic Hydrocarbon-Degrading Bacterium.</title>
        <authorList>
            <person name="Wang X."/>
            <person name="Jin D."/>
            <person name="Zhou L."/>
            <person name="Wu L."/>
            <person name="An W."/>
            <person name="Zhao L."/>
        </authorList>
    </citation>
    <scope>NUCLEOTIDE SEQUENCE [LARGE SCALE GENOMIC DNA]</scope>
    <source>
        <strain evidence="9 10">W13003</strain>
    </source>
</reference>
<dbReference type="InterPro" id="IPR050597">
    <property type="entry name" value="Cytochrome_c_Oxidase_Subunit"/>
</dbReference>
<dbReference type="InterPro" id="IPR009056">
    <property type="entry name" value="Cyt_c-like_dom"/>
</dbReference>
<dbReference type="STRING" id="1424334.W822_09000"/>
<dbReference type="GO" id="GO:0009055">
    <property type="term" value="F:electron transfer activity"/>
    <property type="evidence" value="ECO:0007669"/>
    <property type="project" value="InterPro"/>
</dbReference>
<dbReference type="InterPro" id="IPR036909">
    <property type="entry name" value="Cyt_c-like_dom_sf"/>
</dbReference>
<gene>
    <name evidence="9" type="ORF">W822_09000</name>
</gene>
<dbReference type="Gene3D" id="1.10.760.10">
    <property type="entry name" value="Cytochrome c-like domain"/>
    <property type="match status" value="1"/>
</dbReference>
<dbReference type="Pfam" id="PF13442">
    <property type="entry name" value="Cytochrome_CBB3"/>
    <property type="match status" value="1"/>
</dbReference>
<dbReference type="PATRIC" id="fig|1424334.3.peg.1806"/>
<keyword evidence="3 6" id="KW-0479">Metal-binding</keyword>
<accession>V8QTJ2</accession>
<dbReference type="Proteomes" id="UP000018733">
    <property type="component" value="Unassembled WGS sequence"/>
</dbReference>
<dbReference type="PROSITE" id="PS51007">
    <property type="entry name" value="CYTC"/>
    <property type="match status" value="1"/>
</dbReference>
<protein>
    <submittedName>
        <fullName evidence="9">Sulfite dehydrogenase (Cytochrome) subunit SorB</fullName>
    </submittedName>
</protein>
<dbReference type="eggNOG" id="COG2010">
    <property type="taxonomic scope" value="Bacteria"/>
</dbReference>
<evidence type="ECO:0000256" key="2">
    <source>
        <dbReference type="ARBA" id="ARBA00022617"/>
    </source>
</evidence>
<keyword evidence="10" id="KW-1185">Reference proteome</keyword>
<keyword evidence="7" id="KW-0732">Signal</keyword>
<keyword evidence="5 6" id="KW-0408">Iron</keyword>
<feature type="domain" description="Cytochrome c" evidence="8">
    <location>
        <begin position="26"/>
        <end position="106"/>
    </location>
</feature>
<organism evidence="9 10">
    <name type="scientific">Advenella kashmirensis W13003</name>
    <dbReference type="NCBI Taxonomy" id="1424334"/>
    <lineage>
        <taxon>Bacteria</taxon>
        <taxon>Pseudomonadati</taxon>
        <taxon>Pseudomonadota</taxon>
        <taxon>Betaproteobacteria</taxon>
        <taxon>Burkholderiales</taxon>
        <taxon>Alcaligenaceae</taxon>
    </lineage>
</organism>
<dbReference type="InterPro" id="IPR008168">
    <property type="entry name" value="Cyt_C_IC"/>
</dbReference>
<name>V8QTJ2_9BURK</name>
<evidence type="ECO:0000256" key="6">
    <source>
        <dbReference type="PROSITE-ProRule" id="PRU00433"/>
    </source>
</evidence>
<dbReference type="OrthoDB" id="9805828at2"/>
<evidence type="ECO:0000313" key="9">
    <source>
        <dbReference type="EMBL" id="ETF02957.1"/>
    </source>
</evidence>
<dbReference type="RefSeq" id="WP_024004776.1">
    <property type="nucleotide sequence ID" value="NZ_KI650979.1"/>
</dbReference>